<reference evidence="2 3" key="1">
    <citation type="journal article" date="2010" name="Science">
        <title>Genome expansion and gene loss in powdery mildew fungi reveal tradeoffs in extreme parasitism.</title>
        <authorList>
            <person name="Spanu P.D."/>
            <person name="Abbott J.C."/>
            <person name="Amselem J."/>
            <person name="Burgis T.A."/>
            <person name="Soanes D.M."/>
            <person name="Stueber K."/>
            <person name="Ver Loren van Themaat E."/>
            <person name="Brown J.K.M."/>
            <person name="Butcher S.A."/>
            <person name="Gurr S.J."/>
            <person name="Lebrun M.-H."/>
            <person name="Ridout C.J."/>
            <person name="Schulze-Lefert P."/>
            <person name="Talbot N.J."/>
            <person name="Ahmadinejad N."/>
            <person name="Ametz C."/>
            <person name="Barton G.R."/>
            <person name="Benjdia M."/>
            <person name="Bidzinski P."/>
            <person name="Bindschedler L.V."/>
            <person name="Both M."/>
            <person name="Brewer M.T."/>
            <person name="Cadle-Davidson L."/>
            <person name="Cadle-Davidson M.M."/>
            <person name="Collemare J."/>
            <person name="Cramer R."/>
            <person name="Frenkel O."/>
            <person name="Godfrey D."/>
            <person name="Harriman J."/>
            <person name="Hoede C."/>
            <person name="King B.C."/>
            <person name="Klages S."/>
            <person name="Kleemann J."/>
            <person name="Knoll D."/>
            <person name="Koti P.S."/>
            <person name="Kreplak J."/>
            <person name="Lopez-Ruiz F.J."/>
            <person name="Lu X."/>
            <person name="Maekawa T."/>
            <person name="Mahanil S."/>
            <person name="Micali C."/>
            <person name="Milgroom M.G."/>
            <person name="Montana G."/>
            <person name="Noir S."/>
            <person name="O'Connell R.J."/>
            <person name="Oberhaensli S."/>
            <person name="Parlange F."/>
            <person name="Pedersen C."/>
            <person name="Quesneville H."/>
            <person name="Reinhardt R."/>
            <person name="Rott M."/>
            <person name="Sacristan S."/>
            <person name="Schmidt S.M."/>
            <person name="Schoen M."/>
            <person name="Skamnioti P."/>
            <person name="Sommer H."/>
            <person name="Stephens A."/>
            <person name="Takahara H."/>
            <person name="Thordal-Christensen H."/>
            <person name="Vigouroux M."/>
            <person name="Wessling R."/>
            <person name="Wicker T."/>
            <person name="Panstruga R."/>
        </authorList>
    </citation>
    <scope>NUCLEOTIDE SEQUENCE [LARGE SCALE GENOMIC DNA]</scope>
    <source>
        <strain evidence="2">DH14</strain>
    </source>
</reference>
<protein>
    <submittedName>
        <fullName evidence="2">Uncharacterized protein</fullName>
    </submittedName>
</protein>
<dbReference type="OrthoDB" id="4167490at2759"/>
<evidence type="ECO:0000256" key="1">
    <source>
        <dbReference type="SAM" id="MobiDB-lite"/>
    </source>
</evidence>
<comment type="caution">
    <text evidence="2">The sequence shown here is derived from an EMBL/GenBank/DDBJ whole genome shotgun (WGS) entry which is preliminary data.</text>
</comment>
<proteinExistence type="predicted"/>
<name>N1J9B8_BLUG1</name>
<sequence length="398" mass="45724">MELTPIRNLGKHISRENQVVMSPGKVKKSGQDYSSSDVPRAPDEKIKQVDSIISQPRYKVSALEKLPTEIVEKIFKLCLNLDLPRSSPVIGAKLANWNIYKSLILSGFEVTWRKSLPVENEEDLEQEDVKCKKRQTDILRCRWATKALIVIYQQWIEEKSSEPPKPICMSRYFKLWQIILLTRTEGVDFNSPADNLGKAQPLENPYEQAFFDKEFESFRAITRLRENIPRWKDLCWDRNSIVSSGAEIPDSLLLGPWSEEMLKKLFFIIRLGASIENWYSNKGETLFTGLRNAVKVGNIGALYLLLWALDWNSERAGFFNHDFNGRNLITFAIRNVGGDYVAFMSHLLNLSRGLISPADKAIIVRDFAILENDAALKEDRKTLDRLIQMKRVSISLLK</sequence>
<dbReference type="HOGENOM" id="CLU_665763_0_0_1"/>
<dbReference type="InParanoid" id="N1J9B8"/>
<gene>
    <name evidence="2" type="ORF">BGHDH14_bghG000309000001001</name>
</gene>
<keyword evidence="3" id="KW-1185">Reference proteome</keyword>
<organism evidence="2 3">
    <name type="scientific">Blumeria graminis f. sp. hordei (strain DH14)</name>
    <name type="common">Barley powdery mildew</name>
    <name type="synonym">Oidium monilioides f. sp. hordei</name>
    <dbReference type="NCBI Taxonomy" id="546991"/>
    <lineage>
        <taxon>Eukaryota</taxon>
        <taxon>Fungi</taxon>
        <taxon>Dikarya</taxon>
        <taxon>Ascomycota</taxon>
        <taxon>Pezizomycotina</taxon>
        <taxon>Leotiomycetes</taxon>
        <taxon>Erysiphales</taxon>
        <taxon>Erysiphaceae</taxon>
        <taxon>Blumeria</taxon>
        <taxon>Blumeria hordei</taxon>
    </lineage>
</organism>
<dbReference type="EMBL" id="CAUH01000309">
    <property type="protein sequence ID" value="CCU74413.1"/>
    <property type="molecule type" value="Genomic_DNA"/>
</dbReference>
<feature type="region of interest" description="Disordered" evidence="1">
    <location>
        <begin position="21"/>
        <end position="42"/>
    </location>
</feature>
<evidence type="ECO:0000313" key="3">
    <source>
        <dbReference type="Proteomes" id="UP000015441"/>
    </source>
</evidence>
<dbReference type="AlphaFoldDB" id="N1J9B8"/>
<dbReference type="eggNOG" id="ENOG502T0X6">
    <property type="taxonomic scope" value="Eukaryota"/>
</dbReference>
<evidence type="ECO:0000313" key="2">
    <source>
        <dbReference type="EMBL" id="CCU74413.1"/>
    </source>
</evidence>
<dbReference type="Proteomes" id="UP000015441">
    <property type="component" value="Unassembled WGS sequence"/>
</dbReference>
<accession>N1J9B8</accession>